<organism evidence="2 3">
    <name type="scientific">Acaulospora morrowiae</name>
    <dbReference type="NCBI Taxonomy" id="94023"/>
    <lineage>
        <taxon>Eukaryota</taxon>
        <taxon>Fungi</taxon>
        <taxon>Fungi incertae sedis</taxon>
        <taxon>Mucoromycota</taxon>
        <taxon>Glomeromycotina</taxon>
        <taxon>Glomeromycetes</taxon>
        <taxon>Diversisporales</taxon>
        <taxon>Acaulosporaceae</taxon>
        <taxon>Acaulospora</taxon>
    </lineage>
</organism>
<evidence type="ECO:0000313" key="2">
    <source>
        <dbReference type="EMBL" id="CAG8744811.1"/>
    </source>
</evidence>
<name>A0A9N9NLN2_9GLOM</name>
<dbReference type="AlphaFoldDB" id="A0A9N9NLN2"/>
<sequence length="84" mass="9671">IVYKKEEVKEKEGYYTGELHSDSDPENKVQSEEPGPAAYLAQTDEQEEDDDNDVFVEVMEELPEEDNGMMIREELPTTSNEEVE</sequence>
<feature type="non-terminal residue" evidence="2">
    <location>
        <position position="1"/>
    </location>
</feature>
<proteinExistence type="predicted"/>
<accession>A0A9N9NLN2</accession>
<protein>
    <submittedName>
        <fullName evidence="2">10231_t:CDS:1</fullName>
    </submittedName>
</protein>
<evidence type="ECO:0000313" key="3">
    <source>
        <dbReference type="Proteomes" id="UP000789342"/>
    </source>
</evidence>
<evidence type="ECO:0000256" key="1">
    <source>
        <dbReference type="SAM" id="MobiDB-lite"/>
    </source>
</evidence>
<keyword evidence="3" id="KW-1185">Reference proteome</keyword>
<gene>
    <name evidence="2" type="ORF">AMORRO_LOCUS14960</name>
</gene>
<feature type="region of interest" description="Disordered" evidence="1">
    <location>
        <begin position="14"/>
        <end position="34"/>
    </location>
</feature>
<dbReference type="Proteomes" id="UP000789342">
    <property type="component" value="Unassembled WGS sequence"/>
</dbReference>
<reference evidence="2" key="1">
    <citation type="submission" date="2021-06" db="EMBL/GenBank/DDBJ databases">
        <authorList>
            <person name="Kallberg Y."/>
            <person name="Tangrot J."/>
            <person name="Rosling A."/>
        </authorList>
    </citation>
    <scope>NUCLEOTIDE SEQUENCE</scope>
    <source>
        <strain evidence="2">CL551</strain>
    </source>
</reference>
<feature type="region of interest" description="Disordered" evidence="1">
    <location>
        <begin position="62"/>
        <end position="84"/>
    </location>
</feature>
<feature type="compositionally biased region" description="Basic and acidic residues" evidence="1">
    <location>
        <begin position="14"/>
        <end position="31"/>
    </location>
</feature>
<dbReference type="EMBL" id="CAJVPV010032390">
    <property type="protein sequence ID" value="CAG8744811.1"/>
    <property type="molecule type" value="Genomic_DNA"/>
</dbReference>
<comment type="caution">
    <text evidence="2">The sequence shown here is derived from an EMBL/GenBank/DDBJ whole genome shotgun (WGS) entry which is preliminary data.</text>
</comment>